<dbReference type="EMBL" id="AVOT02017688">
    <property type="protein sequence ID" value="MBW0504013.1"/>
    <property type="molecule type" value="Genomic_DNA"/>
</dbReference>
<feature type="region of interest" description="Disordered" evidence="1">
    <location>
        <begin position="52"/>
        <end position="112"/>
    </location>
</feature>
<proteinExistence type="predicted"/>
<dbReference type="Proteomes" id="UP000765509">
    <property type="component" value="Unassembled WGS sequence"/>
</dbReference>
<comment type="caution">
    <text evidence="2">The sequence shown here is derived from an EMBL/GenBank/DDBJ whole genome shotgun (WGS) entry which is preliminary data.</text>
</comment>
<name>A0A9Q3DNQ8_9BASI</name>
<reference evidence="2" key="1">
    <citation type="submission" date="2021-03" db="EMBL/GenBank/DDBJ databases">
        <title>Draft genome sequence of rust myrtle Austropuccinia psidii MF-1, a brazilian biotype.</title>
        <authorList>
            <person name="Quecine M.C."/>
            <person name="Pachon D.M.R."/>
            <person name="Bonatelli M.L."/>
            <person name="Correr F.H."/>
            <person name="Franceschini L.M."/>
            <person name="Leite T.F."/>
            <person name="Margarido G.R.A."/>
            <person name="Almeida C.A."/>
            <person name="Ferrarezi J.A."/>
            <person name="Labate C.A."/>
        </authorList>
    </citation>
    <scope>NUCLEOTIDE SEQUENCE</scope>
    <source>
        <strain evidence="2">MF-1</strain>
    </source>
</reference>
<gene>
    <name evidence="2" type="ORF">O181_043728</name>
</gene>
<evidence type="ECO:0000313" key="2">
    <source>
        <dbReference type="EMBL" id="MBW0504013.1"/>
    </source>
</evidence>
<organism evidence="2 3">
    <name type="scientific">Austropuccinia psidii MF-1</name>
    <dbReference type="NCBI Taxonomy" id="1389203"/>
    <lineage>
        <taxon>Eukaryota</taxon>
        <taxon>Fungi</taxon>
        <taxon>Dikarya</taxon>
        <taxon>Basidiomycota</taxon>
        <taxon>Pucciniomycotina</taxon>
        <taxon>Pucciniomycetes</taxon>
        <taxon>Pucciniales</taxon>
        <taxon>Sphaerophragmiaceae</taxon>
        <taxon>Austropuccinia</taxon>
    </lineage>
</organism>
<evidence type="ECO:0000256" key="1">
    <source>
        <dbReference type="SAM" id="MobiDB-lite"/>
    </source>
</evidence>
<accession>A0A9Q3DNQ8</accession>
<sequence length="112" mass="12440">MTIINTVVTSKGILPKSADNKFVQGRVKGKYPRNIKFLTACKHCYVTCTPQKPWLPKNQPEGREGLSRTRIPGRGDLGHSDGWQDTEGDHTHPAIHFPIQQEPQTGGLETHG</sequence>
<dbReference type="AlphaFoldDB" id="A0A9Q3DNQ8"/>
<keyword evidence="3" id="KW-1185">Reference proteome</keyword>
<protein>
    <submittedName>
        <fullName evidence="2">Uncharacterized protein</fullName>
    </submittedName>
</protein>
<evidence type="ECO:0000313" key="3">
    <source>
        <dbReference type="Proteomes" id="UP000765509"/>
    </source>
</evidence>